<feature type="domain" description="Apple" evidence="22">
    <location>
        <begin position="396"/>
        <end position="480"/>
    </location>
</feature>
<dbReference type="GO" id="GO:0004674">
    <property type="term" value="F:protein serine/threonine kinase activity"/>
    <property type="evidence" value="ECO:0007669"/>
    <property type="project" value="UniProtKB-KW"/>
</dbReference>
<comment type="caution">
    <text evidence="23">The sequence shown here is derived from an EMBL/GenBank/DDBJ whole genome shotgun (WGS) entry which is preliminary data.</text>
</comment>
<keyword evidence="13" id="KW-0675">Receptor</keyword>
<dbReference type="PROSITE" id="PS50011">
    <property type="entry name" value="PROTEIN_KINASE_DOM"/>
    <property type="match status" value="1"/>
</dbReference>
<dbReference type="SMART" id="SM00108">
    <property type="entry name" value="B_lectin"/>
    <property type="match status" value="1"/>
</dbReference>
<keyword evidence="14" id="KW-0325">Glycoprotein</keyword>
<feature type="transmembrane region" description="Helical" evidence="19">
    <location>
        <begin position="50"/>
        <end position="70"/>
    </location>
</feature>
<evidence type="ECO:0000256" key="8">
    <source>
        <dbReference type="ARBA" id="ARBA00022777"/>
    </source>
</evidence>
<dbReference type="FunFam" id="1.10.510.10:FF:000537">
    <property type="entry name" value="Putative receptor-like protein kinase"/>
    <property type="match status" value="1"/>
</dbReference>
<keyword evidence="5 19" id="KW-0812">Transmembrane</keyword>
<dbReference type="PANTHER" id="PTHR47974">
    <property type="entry name" value="OS07G0415500 PROTEIN"/>
    <property type="match status" value="1"/>
</dbReference>
<evidence type="ECO:0000256" key="6">
    <source>
        <dbReference type="ARBA" id="ARBA00022729"/>
    </source>
</evidence>
<dbReference type="InterPro" id="IPR003609">
    <property type="entry name" value="Pan_app"/>
</dbReference>
<dbReference type="PROSITE" id="PS50948">
    <property type="entry name" value="PAN"/>
    <property type="match status" value="1"/>
</dbReference>
<dbReference type="GO" id="GO:0005524">
    <property type="term" value="F:ATP binding"/>
    <property type="evidence" value="ECO:0007669"/>
    <property type="project" value="UniProtKB-UniRule"/>
</dbReference>
<evidence type="ECO:0000313" key="23">
    <source>
        <dbReference type="EMBL" id="KAG6646126.1"/>
    </source>
</evidence>
<keyword evidence="11 19" id="KW-0472">Membrane</keyword>
<evidence type="ECO:0000256" key="9">
    <source>
        <dbReference type="ARBA" id="ARBA00022840"/>
    </source>
</evidence>
<dbReference type="PROSITE" id="PS00108">
    <property type="entry name" value="PROTEIN_KINASE_ST"/>
    <property type="match status" value="1"/>
</dbReference>
<feature type="domain" description="Protein kinase" evidence="20">
    <location>
        <begin position="574"/>
        <end position="862"/>
    </location>
</feature>
<evidence type="ECO:0000256" key="10">
    <source>
        <dbReference type="ARBA" id="ARBA00022989"/>
    </source>
</evidence>
<evidence type="ECO:0000256" key="13">
    <source>
        <dbReference type="ARBA" id="ARBA00023170"/>
    </source>
</evidence>
<dbReference type="PROSITE" id="PS00107">
    <property type="entry name" value="PROTEIN_KINASE_ATP"/>
    <property type="match status" value="1"/>
</dbReference>
<evidence type="ECO:0000256" key="3">
    <source>
        <dbReference type="ARBA" id="ARBA00022536"/>
    </source>
</evidence>
<keyword evidence="8 17" id="KW-0418">Kinase</keyword>
<dbReference type="CDD" id="cd00028">
    <property type="entry name" value="B_lectin"/>
    <property type="match status" value="1"/>
</dbReference>
<evidence type="ECO:0000256" key="15">
    <source>
        <dbReference type="ARBA" id="ARBA00047899"/>
    </source>
</evidence>
<dbReference type="InterPro" id="IPR001480">
    <property type="entry name" value="Bulb-type_lectin_dom"/>
</dbReference>
<evidence type="ECO:0000256" key="7">
    <source>
        <dbReference type="ARBA" id="ARBA00022741"/>
    </source>
</evidence>
<comment type="similarity">
    <text evidence="17">Belongs to the protein kinase superfamily. Ser/Thr protein kinase family.</text>
</comment>
<dbReference type="GO" id="GO:0048544">
    <property type="term" value="P:recognition of pollen"/>
    <property type="evidence" value="ECO:0007669"/>
    <property type="project" value="InterPro"/>
</dbReference>
<keyword evidence="6" id="KW-0732">Signal</keyword>
<keyword evidence="12" id="KW-1015">Disulfide bond</keyword>
<evidence type="ECO:0000256" key="18">
    <source>
        <dbReference type="PROSITE-ProRule" id="PRU10141"/>
    </source>
</evidence>
<evidence type="ECO:0000256" key="17">
    <source>
        <dbReference type="PIRNR" id="PIRNR000641"/>
    </source>
</evidence>
<dbReference type="InterPro" id="IPR008271">
    <property type="entry name" value="Ser/Thr_kinase_AS"/>
</dbReference>
<gene>
    <name evidence="23" type="ORF">CIPAW_08G172000</name>
</gene>
<feature type="transmembrane region" description="Helical" evidence="19">
    <location>
        <begin position="518"/>
        <end position="543"/>
    </location>
</feature>
<keyword evidence="3" id="KW-0245">EGF-like domain</keyword>
<feature type="binding site" evidence="18">
    <location>
        <position position="602"/>
    </location>
    <ligand>
        <name>ATP</name>
        <dbReference type="ChEBI" id="CHEBI:30616"/>
    </ligand>
</feature>
<proteinExistence type="inferred from homology"/>
<dbReference type="EC" id="2.7.11.1" evidence="17"/>
<keyword evidence="10 19" id="KW-1133">Transmembrane helix</keyword>
<dbReference type="InterPro" id="IPR024171">
    <property type="entry name" value="SRK-like_kinase"/>
</dbReference>
<reference evidence="23" key="1">
    <citation type="submission" date="2020-12" db="EMBL/GenBank/DDBJ databases">
        <title>WGS assembly of Carya illinoinensis cv. Pawnee.</title>
        <authorList>
            <person name="Platts A."/>
            <person name="Shu S."/>
            <person name="Wright S."/>
            <person name="Barry K."/>
            <person name="Edger P."/>
            <person name="Pires J.C."/>
            <person name="Schmutz J."/>
        </authorList>
    </citation>
    <scope>NUCLEOTIDE SEQUENCE</scope>
    <source>
        <tissue evidence="23">Leaf</tissue>
    </source>
</reference>
<feature type="domain" description="Bulb-type lectin" evidence="21">
    <location>
        <begin position="84"/>
        <end position="208"/>
    </location>
</feature>
<comment type="catalytic activity">
    <reaction evidence="15 17">
        <text>L-threonyl-[protein] + ATP = O-phospho-L-threonyl-[protein] + ADP + H(+)</text>
        <dbReference type="Rhea" id="RHEA:46608"/>
        <dbReference type="Rhea" id="RHEA-COMP:11060"/>
        <dbReference type="Rhea" id="RHEA-COMP:11605"/>
        <dbReference type="ChEBI" id="CHEBI:15378"/>
        <dbReference type="ChEBI" id="CHEBI:30013"/>
        <dbReference type="ChEBI" id="CHEBI:30616"/>
        <dbReference type="ChEBI" id="CHEBI:61977"/>
        <dbReference type="ChEBI" id="CHEBI:456216"/>
        <dbReference type="EC" id="2.7.11.1"/>
    </reaction>
</comment>
<organism evidence="23 24">
    <name type="scientific">Carya illinoinensis</name>
    <name type="common">Pecan</name>
    <dbReference type="NCBI Taxonomy" id="32201"/>
    <lineage>
        <taxon>Eukaryota</taxon>
        <taxon>Viridiplantae</taxon>
        <taxon>Streptophyta</taxon>
        <taxon>Embryophyta</taxon>
        <taxon>Tracheophyta</taxon>
        <taxon>Spermatophyta</taxon>
        <taxon>Magnoliopsida</taxon>
        <taxon>eudicotyledons</taxon>
        <taxon>Gunneridae</taxon>
        <taxon>Pentapetalae</taxon>
        <taxon>rosids</taxon>
        <taxon>fabids</taxon>
        <taxon>Fagales</taxon>
        <taxon>Juglandaceae</taxon>
        <taxon>Carya</taxon>
    </lineage>
</organism>
<keyword evidence="2 17" id="KW-0723">Serine/threonine-protein kinase</keyword>
<evidence type="ECO:0000256" key="12">
    <source>
        <dbReference type="ARBA" id="ARBA00023157"/>
    </source>
</evidence>
<dbReference type="AlphaFoldDB" id="A0A8T1PPJ0"/>
<dbReference type="PANTHER" id="PTHR47974:SF3">
    <property type="entry name" value="RECEPTOR-LIKE SERINE_THREONINE-PROTEIN KINASE"/>
    <property type="match status" value="1"/>
</dbReference>
<dbReference type="PROSITE" id="PS50927">
    <property type="entry name" value="BULB_LECTIN"/>
    <property type="match status" value="1"/>
</dbReference>
<evidence type="ECO:0000256" key="2">
    <source>
        <dbReference type="ARBA" id="ARBA00022527"/>
    </source>
</evidence>
<evidence type="ECO:0000256" key="1">
    <source>
        <dbReference type="ARBA" id="ARBA00004479"/>
    </source>
</evidence>
<dbReference type="InterPro" id="IPR000858">
    <property type="entry name" value="S_locus_glycoprot_dom"/>
</dbReference>
<dbReference type="Pfam" id="PF01453">
    <property type="entry name" value="B_lectin"/>
    <property type="match status" value="1"/>
</dbReference>
<dbReference type="Pfam" id="PF00954">
    <property type="entry name" value="S_locus_glycop"/>
    <property type="match status" value="1"/>
</dbReference>
<evidence type="ECO:0000256" key="19">
    <source>
        <dbReference type="SAM" id="Phobius"/>
    </source>
</evidence>
<evidence type="ECO:0000313" key="24">
    <source>
        <dbReference type="Proteomes" id="UP000811609"/>
    </source>
</evidence>
<dbReference type="PIRSF" id="PIRSF000641">
    <property type="entry name" value="SRK"/>
    <property type="match status" value="1"/>
</dbReference>
<comment type="catalytic activity">
    <reaction evidence="16 17">
        <text>L-seryl-[protein] + ATP = O-phospho-L-seryl-[protein] + ADP + H(+)</text>
        <dbReference type="Rhea" id="RHEA:17989"/>
        <dbReference type="Rhea" id="RHEA-COMP:9863"/>
        <dbReference type="Rhea" id="RHEA-COMP:11604"/>
        <dbReference type="ChEBI" id="CHEBI:15378"/>
        <dbReference type="ChEBI" id="CHEBI:29999"/>
        <dbReference type="ChEBI" id="CHEBI:30616"/>
        <dbReference type="ChEBI" id="CHEBI:83421"/>
        <dbReference type="ChEBI" id="CHEBI:456216"/>
        <dbReference type="EC" id="2.7.11.1"/>
    </reaction>
</comment>
<dbReference type="FunFam" id="3.30.200.20:FF:000059">
    <property type="entry name" value="S-receptor-like serine/threonine-protein kinase"/>
    <property type="match status" value="1"/>
</dbReference>
<accession>A0A8T1PPJ0</accession>
<evidence type="ECO:0000256" key="4">
    <source>
        <dbReference type="ARBA" id="ARBA00022679"/>
    </source>
</evidence>
<keyword evidence="9 17" id="KW-0067">ATP-binding</keyword>
<dbReference type="Pfam" id="PF00069">
    <property type="entry name" value="Pkinase"/>
    <property type="match status" value="1"/>
</dbReference>
<evidence type="ECO:0000256" key="16">
    <source>
        <dbReference type="ARBA" id="ARBA00048679"/>
    </source>
</evidence>
<dbReference type="SMART" id="SM00220">
    <property type="entry name" value="S_TKc"/>
    <property type="match status" value="1"/>
</dbReference>
<protein>
    <recommendedName>
        <fullName evidence="17">Receptor-like serine/threonine-protein kinase</fullName>
        <ecNumber evidence="17">2.7.11.1</ecNumber>
    </recommendedName>
</protein>
<keyword evidence="7 17" id="KW-0547">Nucleotide-binding</keyword>
<dbReference type="Proteomes" id="UP000811609">
    <property type="component" value="Chromosome 8"/>
</dbReference>
<name>A0A8T1PPJ0_CARIL</name>
<dbReference type="InterPro" id="IPR017441">
    <property type="entry name" value="Protein_kinase_ATP_BS"/>
</dbReference>
<sequence length="863" mass="96864">MDVHLTSDFRSRFLTHSHFGSKSLSEEWENKWRPSANICILLLYMHLSDYVTSCILVMDISIFFLLLTLIQTPLLSSSSKTSDVLRGSSLSVENPSDKLVSLNGDFSAGFFPVGENAFCFAIWLTRSSAPTVVWMANRDDPVDGTGSQLLLSKDGKLRLTNSVGITVWATRTAASTPLESSKLQLQLQNTGNLVLNHSQSGVIWQSFDSPTDTLLPQQTLTRISTLVSKSSKVDYSSGYYKLFFDNDNVLSLLYQGPVVSSLYWPEPWLSNPGLAGRSMYNSSRAAVLNESGYFWSSDHLVILATDFGVKTHRRLTLDRDGNLRLYSLEAMNEGWDWVVTWQAVSDPCTIHGICGPNSFCSYDHASGRRCSCLQGFKIKDPTDWSFGCEADFHLPCNQSHEKLSSFLQLSHVEFYGYDIEFQPNVTLQHCKNECLTTCGCKGFQFKFRAADGGYLCYPKYELYNGQLTTNFEGDFYLKVPKAGFFYNQTLDASESRLNCIAELRRQVGGTYENKTVKLLLWFATAVGGLEVICIFLVFFSLFMSSKNSDPVAEGYLLMSRFKRFNFSELKKATRGFVEVIGRGGGGVVYKGILPDKRVAAIKRLDEANQGEAEFLAEVNTIGRLNHMNLIEIWGYCAEGKHRLLVYEYMEHGSLAEKLTSNELDWKKRFDIAVGTSKGLAYLHEECLEWVLHCDVKPHNILLDSNYQPKVADFGLSKLLNRGEHDHSSFSKMRGTRGYMAPEWVYNLPITSKVDVYSYGIVVLEMVTGKSPTGTQHSSGGGGAKEHTRLNTQVREKIMHAVGEASRESWNIEEIVDPSMGGRYDSAKMELLLKVALQCVAEDKNDRPTMTQVVEMLRCQEAVN</sequence>
<evidence type="ECO:0000256" key="11">
    <source>
        <dbReference type="ARBA" id="ARBA00023136"/>
    </source>
</evidence>
<evidence type="ECO:0000256" key="14">
    <source>
        <dbReference type="ARBA" id="ARBA00023180"/>
    </source>
</evidence>
<comment type="subcellular location">
    <subcellularLocation>
        <location evidence="1">Membrane</location>
        <topology evidence="1">Single-pass type I membrane protein</topology>
    </subcellularLocation>
</comment>
<evidence type="ECO:0000259" key="21">
    <source>
        <dbReference type="PROSITE" id="PS50927"/>
    </source>
</evidence>
<dbReference type="EMBL" id="CM031816">
    <property type="protein sequence ID" value="KAG6646126.1"/>
    <property type="molecule type" value="Genomic_DNA"/>
</dbReference>
<dbReference type="InterPro" id="IPR000719">
    <property type="entry name" value="Prot_kinase_dom"/>
</dbReference>
<evidence type="ECO:0000256" key="5">
    <source>
        <dbReference type="ARBA" id="ARBA00022692"/>
    </source>
</evidence>
<dbReference type="GO" id="GO:0016020">
    <property type="term" value="C:membrane"/>
    <property type="evidence" value="ECO:0007669"/>
    <property type="project" value="UniProtKB-SubCell"/>
</dbReference>
<keyword evidence="4 17" id="KW-0808">Transferase</keyword>
<evidence type="ECO:0000259" key="22">
    <source>
        <dbReference type="PROSITE" id="PS50948"/>
    </source>
</evidence>
<keyword evidence="24" id="KW-1185">Reference proteome</keyword>
<evidence type="ECO:0000259" key="20">
    <source>
        <dbReference type="PROSITE" id="PS50011"/>
    </source>
</evidence>